<evidence type="ECO:0000256" key="1">
    <source>
        <dbReference type="SAM" id="MobiDB-lite"/>
    </source>
</evidence>
<dbReference type="AlphaFoldDB" id="A0A5J4RNY3"/>
<name>A0A5J4RNY3_9ZZZZ</name>
<feature type="non-terminal residue" evidence="3">
    <location>
        <position position="154"/>
    </location>
</feature>
<dbReference type="InterPro" id="IPR004919">
    <property type="entry name" value="GmrSD_N"/>
</dbReference>
<dbReference type="PANTHER" id="PTHR39639">
    <property type="entry name" value="CHROMOSOME 16, WHOLE GENOME SHOTGUN SEQUENCE"/>
    <property type="match status" value="1"/>
</dbReference>
<proteinExistence type="predicted"/>
<evidence type="ECO:0000259" key="2">
    <source>
        <dbReference type="Pfam" id="PF03235"/>
    </source>
</evidence>
<dbReference type="PANTHER" id="PTHR39639:SF1">
    <property type="entry name" value="DUF262 DOMAIN-CONTAINING PROTEIN"/>
    <property type="match status" value="1"/>
</dbReference>
<dbReference type="Pfam" id="PF03235">
    <property type="entry name" value="GmrSD_N"/>
    <property type="match status" value="1"/>
</dbReference>
<evidence type="ECO:0000313" key="3">
    <source>
        <dbReference type="EMBL" id="KAA6335145.1"/>
    </source>
</evidence>
<feature type="domain" description="GmrSD restriction endonucleases N-terminal" evidence="2">
    <location>
        <begin position="44"/>
        <end position="139"/>
    </location>
</feature>
<protein>
    <recommendedName>
        <fullName evidence="2">GmrSD restriction endonucleases N-terminal domain-containing protein</fullName>
    </recommendedName>
</protein>
<sequence length="154" mass="17910">MEEIENNRTEIEKEDRGDENITKSFDPSKIDVDIQTVNLGRLIDMLKEGEIDLNPDFQRSIDLWSPIKKSRLIESILLGLPLPSFYFSEDKETRKISVIDGLQRLCALKDFVLKENSPLKLSGLQFLTQFEGKTYKEIDRSEIRRINSHRVVLN</sequence>
<comment type="caution">
    <text evidence="3">The sequence shown here is derived from an EMBL/GenBank/DDBJ whole genome shotgun (WGS) entry which is preliminary data.</text>
</comment>
<gene>
    <name evidence="3" type="ORF">EZS27_016590</name>
</gene>
<reference evidence="3" key="1">
    <citation type="submission" date="2019-03" db="EMBL/GenBank/DDBJ databases">
        <title>Single cell metagenomics reveals metabolic interactions within the superorganism composed of flagellate Streblomastix strix and complex community of Bacteroidetes bacteria on its surface.</title>
        <authorList>
            <person name="Treitli S.C."/>
            <person name="Kolisko M."/>
            <person name="Husnik F."/>
            <person name="Keeling P."/>
            <person name="Hampl V."/>
        </authorList>
    </citation>
    <scope>NUCLEOTIDE SEQUENCE</scope>
    <source>
        <strain evidence="3">STM</strain>
    </source>
</reference>
<feature type="region of interest" description="Disordered" evidence="1">
    <location>
        <begin position="1"/>
        <end position="24"/>
    </location>
</feature>
<accession>A0A5J4RNY3</accession>
<organism evidence="3">
    <name type="scientific">termite gut metagenome</name>
    <dbReference type="NCBI Taxonomy" id="433724"/>
    <lineage>
        <taxon>unclassified sequences</taxon>
        <taxon>metagenomes</taxon>
        <taxon>organismal metagenomes</taxon>
    </lineage>
</organism>
<dbReference type="EMBL" id="SNRY01000922">
    <property type="protein sequence ID" value="KAA6335145.1"/>
    <property type="molecule type" value="Genomic_DNA"/>
</dbReference>